<evidence type="ECO:0000313" key="2">
    <source>
        <dbReference type="EMBL" id="QYS94130.1"/>
    </source>
</evidence>
<dbReference type="AlphaFoldDB" id="A0A8G0L6U7"/>
<name>A0A8G0L6U7_9HYPO</name>
<dbReference type="Pfam" id="PF14698">
    <property type="entry name" value="ASL_C2"/>
    <property type="match status" value="1"/>
</dbReference>
<gene>
    <name evidence="2" type="ORF">H0G86_001479</name>
</gene>
<sequence>MAGLSDRDLLPETLQSLIPQATVSRYYECLPINFNKEFPSERRITFSGQCVAKLEETGIPMNGLSLKQRKVIDSRFEEDIAEALVYETSVKSSSNGGTSKSLVLEQIHVIKAALSGIRGRD</sequence>
<dbReference type="EMBL" id="CP075864">
    <property type="protein sequence ID" value="QYS94130.1"/>
    <property type="molecule type" value="Genomic_DNA"/>
</dbReference>
<dbReference type="Proteomes" id="UP000826661">
    <property type="component" value="Chromosome I"/>
</dbReference>
<feature type="domain" description="Argininosuccinate lyase C-terminal" evidence="1">
    <location>
        <begin position="47"/>
        <end position="91"/>
    </location>
</feature>
<keyword evidence="3" id="KW-1185">Reference proteome</keyword>
<protein>
    <submittedName>
        <fullName evidence="2">ASL_C2 domain-containing protein</fullName>
    </submittedName>
</protein>
<dbReference type="Gene3D" id="1.10.40.30">
    <property type="entry name" value="Fumarase/aspartase (C-terminal domain)"/>
    <property type="match status" value="1"/>
</dbReference>
<reference evidence="2 3" key="1">
    <citation type="journal article" date="2021" name="BMC Genomics">
        <title>Telomere-to-telomere genome assembly of asparaginase-producing Trichoderma simmonsii.</title>
        <authorList>
            <person name="Chung D."/>
            <person name="Kwon Y.M."/>
            <person name="Yang Y."/>
        </authorList>
    </citation>
    <scope>NUCLEOTIDE SEQUENCE [LARGE SCALE GENOMIC DNA]</scope>
    <source>
        <strain evidence="2 3">GH-Sj1</strain>
    </source>
</reference>
<evidence type="ECO:0000313" key="3">
    <source>
        <dbReference type="Proteomes" id="UP000826661"/>
    </source>
</evidence>
<proteinExistence type="predicted"/>
<accession>A0A8G0L6U7</accession>
<dbReference type="InterPro" id="IPR029419">
    <property type="entry name" value="Arg_succ_lyase_C"/>
</dbReference>
<organism evidence="2 3">
    <name type="scientific">Trichoderma simmonsii</name>
    <dbReference type="NCBI Taxonomy" id="1491479"/>
    <lineage>
        <taxon>Eukaryota</taxon>
        <taxon>Fungi</taxon>
        <taxon>Dikarya</taxon>
        <taxon>Ascomycota</taxon>
        <taxon>Pezizomycotina</taxon>
        <taxon>Sordariomycetes</taxon>
        <taxon>Hypocreomycetidae</taxon>
        <taxon>Hypocreales</taxon>
        <taxon>Hypocreaceae</taxon>
        <taxon>Trichoderma</taxon>
    </lineage>
</organism>
<evidence type="ECO:0000259" key="1">
    <source>
        <dbReference type="Pfam" id="PF14698"/>
    </source>
</evidence>